<dbReference type="AlphaFoldDB" id="A0A7X8SNR7"/>
<keyword evidence="2" id="KW-0677">Repeat</keyword>
<dbReference type="PANTHER" id="PTHR48051">
    <property type="match status" value="1"/>
</dbReference>
<evidence type="ECO:0008006" key="6">
    <source>
        <dbReference type="Google" id="ProtNLM"/>
    </source>
</evidence>
<protein>
    <recommendedName>
        <fullName evidence="6">Leucine rich repeat-containing protein</fullName>
    </recommendedName>
</protein>
<keyword evidence="3" id="KW-0732">Signal</keyword>
<sequence>MQLNKFILLFSLLLTPFLNNAQTNRANKNLYFDLEALKEDEVFHDLSSAIKKPFKVRVLDLSNRALNTLPKEVSTFPNLECIDISYNQFTSLPEVLLQMDLKVLFINGNDIKSLPKKAKTLKNTVIIASGNPITKEAQKLAYKSYKSLFFSKYTAFERIGLGIYPGLNLSLNEAINDSLNAISGIQSLEEQKCINNKLYEFTGIGRLIISNTSLCHSEKKLGNFIELSSLQIINSSINLSTVPFYKLLGLKELFFESTEIIGQLSSSLSCIEGLEYLHISNSKVSQDDLMDLQNKLPYLEIIVDKN</sequence>
<evidence type="ECO:0000256" key="1">
    <source>
        <dbReference type="ARBA" id="ARBA00022614"/>
    </source>
</evidence>
<name>A0A7X8SNR7_9BACT</name>
<dbReference type="InterPro" id="IPR001611">
    <property type="entry name" value="Leu-rich_rpt"/>
</dbReference>
<proteinExistence type="predicted"/>
<dbReference type="GO" id="GO:0005737">
    <property type="term" value="C:cytoplasm"/>
    <property type="evidence" value="ECO:0007669"/>
    <property type="project" value="TreeGrafter"/>
</dbReference>
<accession>A0A7X8SNR7</accession>
<feature type="signal peptide" evidence="3">
    <location>
        <begin position="1"/>
        <end position="21"/>
    </location>
</feature>
<evidence type="ECO:0000256" key="3">
    <source>
        <dbReference type="SAM" id="SignalP"/>
    </source>
</evidence>
<dbReference type="PANTHER" id="PTHR48051:SF1">
    <property type="entry name" value="RAS SUPPRESSOR PROTEIN 1"/>
    <property type="match status" value="1"/>
</dbReference>
<dbReference type="Proteomes" id="UP000585050">
    <property type="component" value="Unassembled WGS sequence"/>
</dbReference>
<reference evidence="4 5" key="1">
    <citation type="submission" date="2020-04" db="EMBL/GenBank/DDBJ databases">
        <title>Flammeovirga sp. SR4, a novel species isolated from seawater.</title>
        <authorList>
            <person name="Wang X."/>
        </authorList>
    </citation>
    <scope>NUCLEOTIDE SEQUENCE [LARGE SCALE GENOMIC DNA]</scope>
    <source>
        <strain evidence="4 5">SR4</strain>
    </source>
</reference>
<dbReference type="Gene3D" id="3.80.10.10">
    <property type="entry name" value="Ribonuclease Inhibitor"/>
    <property type="match status" value="1"/>
</dbReference>
<organism evidence="4 5">
    <name type="scientific">Flammeovirga agarivorans</name>
    <dbReference type="NCBI Taxonomy" id="2726742"/>
    <lineage>
        <taxon>Bacteria</taxon>
        <taxon>Pseudomonadati</taxon>
        <taxon>Bacteroidota</taxon>
        <taxon>Cytophagia</taxon>
        <taxon>Cytophagales</taxon>
        <taxon>Flammeovirgaceae</taxon>
        <taxon>Flammeovirga</taxon>
    </lineage>
</organism>
<comment type="caution">
    <text evidence="4">The sequence shown here is derived from an EMBL/GenBank/DDBJ whole genome shotgun (WGS) entry which is preliminary data.</text>
</comment>
<keyword evidence="1" id="KW-0433">Leucine-rich repeat</keyword>
<dbReference type="EMBL" id="JABAIL010000007">
    <property type="protein sequence ID" value="NLR93615.1"/>
    <property type="molecule type" value="Genomic_DNA"/>
</dbReference>
<evidence type="ECO:0000313" key="4">
    <source>
        <dbReference type="EMBL" id="NLR93615.1"/>
    </source>
</evidence>
<dbReference type="RefSeq" id="WP_168884330.1">
    <property type="nucleotide sequence ID" value="NZ_JABAIL010000007.1"/>
</dbReference>
<dbReference type="PROSITE" id="PS51450">
    <property type="entry name" value="LRR"/>
    <property type="match status" value="1"/>
</dbReference>
<evidence type="ECO:0000313" key="5">
    <source>
        <dbReference type="Proteomes" id="UP000585050"/>
    </source>
</evidence>
<dbReference type="SUPFAM" id="SSF52058">
    <property type="entry name" value="L domain-like"/>
    <property type="match status" value="1"/>
</dbReference>
<keyword evidence="5" id="KW-1185">Reference proteome</keyword>
<evidence type="ECO:0000256" key="2">
    <source>
        <dbReference type="ARBA" id="ARBA00022737"/>
    </source>
</evidence>
<dbReference type="InterPro" id="IPR032675">
    <property type="entry name" value="LRR_dom_sf"/>
</dbReference>
<feature type="chain" id="PRO_5031097959" description="Leucine rich repeat-containing protein" evidence="3">
    <location>
        <begin position="22"/>
        <end position="306"/>
    </location>
</feature>
<dbReference type="Pfam" id="PF00560">
    <property type="entry name" value="LRR_1"/>
    <property type="match status" value="1"/>
</dbReference>
<dbReference type="InterPro" id="IPR050216">
    <property type="entry name" value="LRR_domain-containing"/>
</dbReference>
<gene>
    <name evidence="4" type="ORF">HGP29_20620</name>
</gene>